<accession>A0ABX7MB51</accession>
<feature type="signal peptide" evidence="1">
    <location>
        <begin position="1"/>
        <end position="29"/>
    </location>
</feature>
<evidence type="ECO:0000313" key="3">
    <source>
        <dbReference type="Proteomes" id="UP000663570"/>
    </source>
</evidence>
<name>A0ABX7MB51_9RHOO</name>
<dbReference type="RefSeq" id="WP_172199703.1">
    <property type="nucleotide sequence ID" value="NZ_CP071060.1"/>
</dbReference>
<evidence type="ECO:0000313" key="2">
    <source>
        <dbReference type="EMBL" id="QSI78969.1"/>
    </source>
</evidence>
<protein>
    <recommendedName>
        <fullName evidence="4">Silver efflux pump</fullName>
    </recommendedName>
</protein>
<keyword evidence="3" id="KW-1185">Reference proteome</keyword>
<evidence type="ECO:0000256" key="1">
    <source>
        <dbReference type="SAM" id="SignalP"/>
    </source>
</evidence>
<dbReference type="Proteomes" id="UP000663570">
    <property type="component" value="Chromosome"/>
</dbReference>
<evidence type="ECO:0008006" key="4">
    <source>
        <dbReference type="Google" id="ProtNLM"/>
    </source>
</evidence>
<proteinExistence type="predicted"/>
<feature type="chain" id="PRO_5045344278" description="Silver efflux pump" evidence="1">
    <location>
        <begin position="30"/>
        <end position="86"/>
    </location>
</feature>
<gene>
    <name evidence="2" type="ORF">JY500_10290</name>
</gene>
<organism evidence="2 3">
    <name type="scientific">Niveibacterium microcysteis</name>
    <dbReference type="NCBI Taxonomy" id="2811415"/>
    <lineage>
        <taxon>Bacteria</taxon>
        <taxon>Pseudomonadati</taxon>
        <taxon>Pseudomonadota</taxon>
        <taxon>Betaproteobacteria</taxon>
        <taxon>Rhodocyclales</taxon>
        <taxon>Rhodocyclaceae</taxon>
        <taxon>Niveibacterium</taxon>
    </lineage>
</organism>
<dbReference type="EMBL" id="CP071060">
    <property type="protein sequence ID" value="QSI78969.1"/>
    <property type="molecule type" value="Genomic_DNA"/>
</dbReference>
<reference evidence="2 3" key="1">
    <citation type="submission" date="2021-02" db="EMBL/GenBank/DDBJ databases">
        <title>Niveibacterium changnyeongensis HC41.</title>
        <authorList>
            <person name="Kang M."/>
        </authorList>
    </citation>
    <scope>NUCLEOTIDE SEQUENCE [LARGE SCALE GENOMIC DNA]</scope>
    <source>
        <strain evidence="2 3">HC41</strain>
    </source>
</reference>
<keyword evidence="1" id="KW-0732">Signal</keyword>
<sequence>MINAKSGIAIATAAAALFALGAAPLNVAAAEDMGVKCVGGNSCKGHSECKTAKNECKGQNSCKGQGWTKTKTAAECTQAGGKVDKS</sequence>